<dbReference type="PROSITE" id="PS51935">
    <property type="entry name" value="NLPC_P60"/>
    <property type="match status" value="1"/>
</dbReference>
<dbReference type="InterPro" id="IPR000064">
    <property type="entry name" value="NLP_P60_dom"/>
</dbReference>
<protein>
    <submittedName>
        <fullName evidence="6">C40 family peptidase</fullName>
    </submittedName>
</protein>
<dbReference type="PROSITE" id="PS51257">
    <property type="entry name" value="PROKAR_LIPOPROTEIN"/>
    <property type="match status" value="1"/>
</dbReference>
<organism evidence="6 7">
    <name type="scientific">Ramlibacter aurantiacus</name>
    <dbReference type="NCBI Taxonomy" id="2801330"/>
    <lineage>
        <taxon>Bacteria</taxon>
        <taxon>Pseudomonadati</taxon>
        <taxon>Pseudomonadota</taxon>
        <taxon>Betaproteobacteria</taxon>
        <taxon>Burkholderiales</taxon>
        <taxon>Comamonadaceae</taxon>
        <taxon>Ramlibacter</taxon>
    </lineage>
</organism>
<dbReference type="SUPFAM" id="SSF54001">
    <property type="entry name" value="Cysteine proteinases"/>
    <property type="match status" value="1"/>
</dbReference>
<evidence type="ECO:0000256" key="2">
    <source>
        <dbReference type="ARBA" id="ARBA00022670"/>
    </source>
</evidence>
<dbReference type="GO" id="GO:0006508">
    <property type="term" value="P:proteolysis"/>
    <property type="evidence" value="ECO:0007669"/>
    <property type="project" value="UniProtKB-KW"/>
</dbReference>
<sequence length="168" mass="17726">MLYRRTFLSLGPIAIAGLAGCATRPRDASPGLAETPAPSAMTDEQALEASLQAMALVGTPYRYGGNTPQGGFDCSGLIVYVYRRVAGIAPPRTVRAISEWGQPIAASHLRSGDLVIFGGGGVATHAGIHIGQSRFVHAPSTGGTVRLNSVHERYWAARLIGYRRPLNA</sequence>
<dbReference type="Pfam" id="PF00877">
    <property type="entry name" value="NLPC_P60"/>
    <property type="match status" value="1"/>
</dbReference>
<evidence type="ECO:0000313" key="7">
    <source>
        <dbReference type="Proteomes" id="UP000613011"/>
    </source>
</evidence>
<keyword evidence="3" id="KW-0378">Hydrolase</keyword>
<keyword evidence="7" id="KW-1185">Reference proteome</keyword>
<dbReference type="Gene3D" id="3.90.1720.10">
    <property type="entry name" value="endopeptidase domain like (from Nostoc punctiforme)"/>
    <property type="match status" value="1"/>
</dbReference>
<comment type="similarity">
    <text evidence="1">Belongs to the peptidase C40 family.</text>
</comment>
<dbReference type="InterPro" id="IPR038765">
    <property type="entry name" value="Papain-like_cys_pep_sf"/>
</dbReference>
<evidence type="ECO:0000256" key="1">
    <source>
        <dbReference type="ARBA" id="ARBA00007074"/>
    </source>
</evidence>
<dbReference type="AlphaFoldDB" id="A0A937D7F6"/>
<keyword evidence="4" id="KW-0788">Thiol protease</keyword>
<dbReference type="PANTHER" id="PTHR47053">
    <property type="entry name" value="MUREIN DD-ENDOPEPTIDASE MEPH-RELATED"/>
    <property type="match status" value="1"/>
</dbReference>
<dbReference type="PANTHER" id="PTHR47053:SF1">
    <property type="entry name" value="MUREIN DD-ENDOPEPTIDASE MEPH-RELATED"/>
    <property type="match status" value="1"/>
</dbReference>
<reference evidence="6" key="1">
    <citation type="submission" date="2021-01" db="EMBL/GenBank/DDBJ databases">
        <title>Ramlibacter sp. strain AW1 16S ribosomal RNA gene Genome sequencing and assembly.</title>
        <authorList>
            <person name="Kang M."/>
        </authorList>
    </citation>
    <scope>NUCLEOTIDE SEQUENCE</scope>
    <source>
        <strain evidence="6">AW1</strain>
    </source>
</reference>
<evidence type="ECO:0000313" key="6">
    <source>
        <dbReference type="EMBL" id="MBL0420891.1"/>
    </source>
</evidence>
<evidence type="ECO:0000256" key="4">
    <source>
        <dbReference type="ARBA" id="ARBA00022807"/>
    </source>
</evidence>
<gene>
    <name evidence="6" type="ORF">JI739_11090</name>
</gene>
<evidence type="ECO:0000256" key="3">
    <source>
        <dbReference type="ARBA" id="ARBA00022801"/>
    </source>
</evidence>
<feature type="domain" description="NlpC/P60" evidence="5">
    <location>
        <begin position="43"/>
        <end position="166"/>
    </location>
</feature>
<name>A0A937D7F6_9BURK</name>
<dbReference type="Proteomes" id="UP000613011">
    <property type="component" value="Unassembled WGS sequence"/>
</dbReference>
<evidence type="ECO:0000259" key="5">
    <source>
        <dbReference type="PROSITE" id="PS51935"/>
    </source>
</evidence>
<dbReference type="GO" id="GO:0008234">
    <property type="term" value="F:cysteine-type peptidase activity"/>
    <property type="evidence" value="ECO:0007669"/>
    <property type="project" value="UniProtKB-KW"/>
</dbReference>
<keyword evidence="2" id="KW-0645">Protease</keyword>
<proteinExistence type="inferred from homology"/>
<comment type="caution">
    <text evidence="6">The sequence shown here is derived from an EMBL/GenBank/DDBJ whole genome shotgun (WGS) entry which is preliminary data.</text>
</comment>
<dbReference type="InterPro" id="IPR051202">
    <property type="entry name" value="Peptidase_C40"/>
</dbReference>
<accession>A0A937D7F6</accession>
<dbReference type="EMBL" id="JAEQNA010000003">
    <property type="protein sequence ID" value="MBL0420891.1"/>
    <property type="molecule type" value="Genomic_DNA"/>
</dbReference>